<sequence>MNIGAINVAPIRSYNGRNRDVIFIFQGGHVIEEEFTNICHHAKCDDLTFMEAFWCRVDDEIQLVMPRGDPCWTQPEYTNFALWVDGSSFTVEEVDSIPIVQSHRTSCCKIQSPASHNPSKRT</sequence>
<reference evidence="1 2" key="1">
    <citation type="submission" date="2018-10" db="EMBL/GenBank/DDBJ databases">
        <title>Genome assembly for a Yunnan-Guizhou Plateau 3E fish, Anabarilius grahami (Regan), and its evolutionary and genetic applications.</title>
        <authorList>
            <person name="Jiang W."/>
        </authorList>
    </citation>
    <scope>NUCLEOTIDE SEQUENCE [LARGE SCALE GENOMIC DNA]</scope>
    <source>
        <strain evidence="1">AG-KIZ</strain>
        <tissue evidence="1">Muscle</tissue>
    </source>
</reference>
<accession>A0A3N0XED9</accession>
<proteinExistence type="predicted"/>
<comment type="caution">
    <text evidence="1">The sequence shown here is derived from an EMBL/GenBank/DDBJ whole genome shotgun (WGS) entry which is preliminary data.</text>
</comment>
<organism evidence="1 2">
    <name type="scientific">Anabarilius grahami</name>
    <name type="common">Kanglang fish</name>
    <name type="synonym">Barilius grahami</name>
    <dbReference type="NCBI Taxonomy" id="495550"/>
    <lineage>
        <taxon>Eukaryota</taxon>
        <taxon>Metazoa</taxon>
        <taxon>Chordata</taxon>
        <taxon>Craniata</taxon>
        <taxon>Vertebrata</taxon>
        <taxon>Euteleostomi</taxon>
        <taxon>Actinopterygii</taxon>
        <taxon>Neopterygii</taxon>
        <taxon>Teleostei</taxon>
        <taxon>Ostariophysi</taxon>
        <taxon>Cypriniformes</taxon>
        <taxon>Xenocyprididae</taxon>
        <taxon>Xenocypridinae</taxon>
        <taxon>Xenocypridinae incertae sedis</taxon>
        <taxon>Anabarilius</taxon>
    </lineage>
</organism>
<evidence type="ECO:0000313" key="2">
    <source>
        <dbReference type="Proteomes" id="UP000281406"/>
    </source>
</evidence>
<name>A0A3N0XED9_ANAGA</name>
<dbReference type="AlphaFoldDB" id="A0A3N0XED9"/>
<evidence type="ECO:0000313" key="1">
    <source>
        <dbReference type="EMBL" id="ROI15678.1"/>
    </source>
</evidence>
<dbReference type="Proteomes" id="UP000281406">
    <property type="component" value="Unassembled WGS sequence"/>
</dbReference>
<dbReference type="EMBL" id="RJVU01079141">
    <property type="protein sequence ID" value="ROI15678.1"/>
    <property type="molecule type" value="Genomic_DNA"/>
</dbReference>
<gene>
    <name evidence="1" type="ORF">DPX16_20216</name>
</gene>
<protein>
    <submittedName>
        <fullName evidence="1">Uncharacterized protein</fullName>
    </submittedName>
</protein>
<dbReference type="OrthoDB" id="8963287at2759"/>
<keyword evidence="2" id="KW-1185">Reference proteome</keyword>